<evidence type="ECO:0000256" key="3">
    <source>
        <dbReference type="ARBA" id="ARBA00022475"/>
    </source>
</evidence>
<keyword evidence="10" id="KW-1185">Reference proteome</keyword>
<reference evidence="9 10" key="1">
    <citation type="submission" date="2018-04" db="EMBL/GenBank/DDBJ databases">
        <title>The genome of golden apple snail Pomacea canaliculata provides insight into stress tolerance and invasive adaptation.</title>
        <authorList>
            <person name="Liu C."/>
            <person name="Liu B."/>
            <person name="Ren Y."/>
            <person name="Zhang Y."/>
            <person name="Wang H."/>
            <person name="Li S."/>
            <person name="Jiang F."/>
            <person name="Yin L."/>
            <person name="Zhang G."/>
            <person name="Qian W."/>
            <person name="Fan W."/>
        </authorList>
    </citation>
    <scope>NUCLEOTIDE SEQUENCE [LARGE SCALE GENOMIC DNA]</scope>
    <source>
        <strain evidence="9">SZHN2017</strain>
        <tissue evidence="9">Muscle</tissue>
    </source>
</reference>
<evidence type="ECO:0000313" key="9">
    <source>
        <dbReference type="EMBL" id="PVD24927.1"/>
    </source>
</evidence>
<dbReference type="GO" id="GO:0000139">
    <property type="term" value="C:Golgi membrane"/>
    <property type="evidence" value="ECO:0007669"/>
    <property type="project" value="UniProtKB-SubCell"/>
</dbReference>
<organism evidence="9 10">
    <name type="scientific">Pomacea canaliculata</name>
    <name type="common">Golden apple snail</name>
    <dbReference type="NCBI Taxonomy" id="400727"/>
    <lineage>
        <taxon>Eukaryota</taxon>
        <taxon>Metazoa</taxon>
        <taxon>Spiralia</taxon>
        <taxon>Lophotrochozoa</taxon>
        <taxon>Mollusca</taxon>
        <taxon>Gastropoda</taxon>
        <taxon>Caenogastropoda</taxon>
        <taxon>Architaenioglossa</taxon>
        <taxon>Ampullarioidea</taxon>
        <taxon>Ampullariidae</taxon>
        <taxon>Pomacea</taxon>
    </lineage>
</organism>
<dbReference type="PANTHER" id="PTHR10844">
    <property type="entry name" value="CAVEOLIN"/>
    <property type="match status" value="1"/>
</dbReference>
<gene>
    <name evidence="9" type="ORF">C0Q70_15421</name>
</gene>
<dbReference type="Pfam" id="PF01146">
    <property type="entry name" value="Caveolin"/>
    <property type="match status" value="1"/>
</dbReference>
<protein>
    <recommendedName>
        <fullName evidence="6">Caveolin</fullName>
    </recommendedName>
</protein>
<feature type="transmembrane region" description="Helical" evidence="8">
    <location>
        <begin position="92"/>
        <end position="120"/>
    </location>
</feature>
<sequence>MVEEGKSGRGDGHRLHKEADSEKKVIEGSAKRSLQIVNMGEVNLVNRDENDINNHVKVCFEDVLAEPEGSHSIDCVWKLSYCCFNCSKGCCYNLLAILCGIPSALCWGFEFAIIAFYHIWYLTPCLRAYMINCGMMQKYFGTCLQCCIGPICETCGLFFSQITVKNV</sequence>
<name>A0A2T7NUS2_POMCA</name>
<dbReference type="InterPro" id="IPR001612">
    <property type="entry name" value="Caveolin"/>
</dbReference>
<evidence type="ECO:0000256" key="4">
    <source>
        <dbReference type="ARBA" id="ARBA00023034"/>
    </source>
</evidence>
<comment type="subcellular location">
    <subcellularLocation>
        <location evidence="1 6">Cell membrane</location>
        <topology evidence="1 6">Peripheral membrane protein</topology>
    </subcellularLocation>
    <subcellularLocation>
        <location evidence="6">Golgi apparatus membrane</location>
        <topology evidence="6">Peripheral membrane protein</topology>
    </subcellularLocation>
    <subcellularLocation>
        <location evidence="6">Membrane</location>
        <location evidence="6">Caveola</location>
        <topology evidence="6">Peripheral membrane protein</topology>
    </subcellularLocation>
</comment>
<dbReference type="PANTHER" id="PTHR10844:SF19">
    <property type="entry name" value="CAVEOLIN-2"/>
    <property type="match status" value="1"/>
</dbReference>
<evidence type="ECO:0000256" key="2">
    <source>
        <dbReference type="ARBA" id="ARBA00010988"/>
    </source>
</evidence>
<evidence type="ECO:0000256" key="7">
    <source>
        <dbReference type="SAM" id="MobiDB-lite"/>
    </source>
</evidence>
<dbReference type="OrthoDB" id="5917823at2759"/>
<dbReference type="Proteomes" id="UP000245119">
    <property type="component" value="Linkage Group LG9"/>
</dbReference>
<accession>A0A2T7NUS2</accession>
<dbReference type="EMBL" id="PZQS01000009">
    <property type="protein sequence ID" value="PVD24927.1"/>
    <property type="molecule type" value="Genomic_DNA"/>
</dbReference>
<dbReference type="STRING" id="400727.A0A2T7NUS2"/>
<evidence type="ECO:0000256" key="1">
    <source>
        <dbReference type="ARBA" id="ARBA00004202"/>
    </source>
</evidence>
<dbReference type="GO" id="GO:0060090">
    <property type="term" value="F:molecular adaptor activity"/>
    <property type="evidence" value="ECO:0007669"/>
    <property type="project" value="TreeGrafter"/>
</dbReference>
<dbReference type="AlphaFoldDB" id="A0A2T7NUS2"/>
<dbReference type="GO" id="GO:0070836">
    <property type="term" value="P:caveola assembly"/>
    <property type="evidence" value="ECO:0007669"/>
    <property type="project" value="InterPro"/>
</dbReference>
<keyword evidence="3 6" id="KW-1003">Cell membrane</keyword>
<comment type="function">
    <text evidence="6">May act as a scaffolding protein within caveolar membranes. Interacts directly with G-protein alpha subunits and can functionally regulate their activity.</text>
</comment>
<comment type="similarity">
    <text evidence="2 6">Belongs to the caveolin family.</text>
</comment>
<evidence type="ECO:0000256" key="8">
    <source>
        <dbReference type="SAM" id="Phobius"/>
    </source>
</evidence>
<feature type="region of interest" description="Disordered" evidence="7">
    <location>
        <begin position="1"/>
        <end position="25"/>
    </location>
</feature>
<evidence type="ECO:0000313" key="10">
    <source>
        <dbReference type="Proteomes" id="UP000245119"/>
    </source>
</evidence>
<keyword evidence="5 6" id="KW-0472">Membrane</keyword>
<keyword evidence="8" id="KW-0812">Transmembrane</keyword>
<keyword evidence="4 6" id="KW-0333">Golgi apparatus</keyword>
<dbReference type="GO" id="GO:0005901">
    <property type="term" value="C:caveola"/>
    <property type="evidence" value="ECO:0007669"/>
    <property type="project" value="UniProtKB-SubCell"/>
</dbReference>
<evidence type="ECO:0000256" key="6">
    <source>
        <dbReference type="RuleBase" id="RU000680"/>
    </source>
</evidence>
<evidence type="ECO:0000256" key="5">
    <source>
        <dbReference type="ARBA" id="ARBA00023136"/>
    </source>
</evidence>
<proteinExistence type="inferred from homology"/>
<comment type="caution">
    <text evidence="9">The sequence shown here is derived from an EMBL/GenBank/DDBJ whole genome shotgun (WGS) entry which is preliminary data.</text>
</comment>
<keyword evidence="8" id="KW-1133">Transmembrane helix</keyword>